<dbReference type="RefSeq" id="WP_055426042.1">
    <property type="nucleotide sequence ID" value="NZ_FCOR01000011.1"/>
</dbReference>
<dbReference type="GO" id="GO:0005829">
    <property type="term" value="C:cytosol"/>
    <property type="evidence" value="ECO:0007669"/>
    <property type="project" value="TreeGrafter"/>
</dbReference>
<dbReference type="Proteomes" id="UP000182761">
    <property type="component" value="Unassembled WGS sequence"/>
</dbReference>
<sequence length="180" mass="21025">MNYKGKLLISKPISDDSFFSKSVVFITDYDLQKGAIGFILTKIYHQKLSDLVPDIDSEIDVYIGGPVDSDHIFVIHSRPDLINDSISINEKYYWSGDFEDIKIALQENLINTNEIRFFIGYSGWKAEQLENEIKKDDWLVKDNEDLNVLIWDNNLWKKELIRVDKKNIIWINSPKNPKLN</sequence>
<protein>
    <submittedName>
        <fullName evidence="2">Putative transcriptional regulator</fullName>
    </submittedName>
</protein>
<dbReference type="SUPFAM" id="SSF143456">
    <property type="entry name" value="VC0467-like"/>
    <property type="match status" value="1"/>
</dbReference>
<dbReference type="STRING" id="1586267.GCA_001418685_01724"/>
<organism evidence="2 3">
    <name type="scientific">Apibacter mensalis</name>
    <dbReference type="NCBI Taxonomy" id="1586267"/>
    <lineage>
        <taxon>Bacteria</taxon>
        <taxon>Pseudomonadati</taxon>
        <taxon>Bacteroidota</taxon>
        <taxon>Flavobacteriia</taxon>
        <taxon>Flavobacteriales</taxon>
        <taxon>Weeksellaceae</taxon>
        <taxon>Apibacter</taxon>
    </lineage>
</organism>
<keyword evidence="3" id="KW-1185">Reference proteome</keyword>
<dbReference type="OrthoDB" id="9807486at2"/>
<evidence type="ECO:0000256" key="1">
    <source>
        <dbReference type="ARBA" id="ARBA00009600"/>
    </source>
</evidence>
<name>A0A0X3ANY7_9FLAO</name>
<accession>A0A0X3ANY7</accession>
<dbReference type="PANTHER" id="PTHR30327:SF1">
    <property type="entry name" value="UPF0301 PROTEIN YQGE"/>
    <property type="match status" value="1"/>
</dbReference>
<proteinExistence type="inferred from homology"/>
<dbReference type="AlphaFoldDB" id="A0A0X3ANY7"/>
<reference evidence="2 3" key="1">
    <citation type="submission" date="2016-01" db="EMBL/GenBank/DDBJ databases">
        <authorList>
            <person name="McClelland M."/>
            <person name="Jain A."/>
            <person name="Saraogi P."/>
            <person name="Mendelson R."/>
            <person name="Westerman R."/>
            <person name="SanMiguel P."/>
            <person name="Csonka L."/>
        </authorList>
    </citation>
    <scope>NUCLEOTIDE SEQUENCE [LARGE SCALE GENOMIC DNA]</scope>
    <source>
        <strain evidence="2 3">R-53146</strain>
    </source>
</reference>
<evidence type="ECO:0000313" key="2">
    <source>
        <dbReference type="EMBL" id="CVK16859.1"/>
    </source>
</evidence>
<dbReference type="InterPro" id="IPR003774">
    <property type="entry name" value="AlgH-like"/>
</dbReference>
<dbReference type="Pfam" id="PF02622">
    <property type="entry name" value="DUF179"/>
    <property type="match status" value="1"/>
</dbReference>
<comment type="similarity">
    <text evidence="1">Belongs to the UPF0301 (AlgH) family.</text>
</comment>
<gene>
    <name evidence="2" type="ORF">Ga0061079_11151</name>
</gene>
<dbReference type="PANTHER" id="PTHR30327">
    <property type="entry name" value="UNCHARACTERIZED PROTEIN YQGE"/>
    <property type="match status" value="1"/>
</dbReference>
<dbReference type="EMBL" id="FCOR01000011">
    <property type="protein sequence ID" value="CVK16859.1"/>
    <property type="molecule type" value="Genomic_DNA"/>
</dbReference>
<dbReference type="Gene3D" id="3.40.1740.10">
    <property type="entry name" value="VC0467-like"/>
    <property type="match status" value="1"/>
</dbReference>
<evidence type="ECO:0000313" key="3">
    <source>
        <dbReference type="Proteomes" id="UP000182761"/>
    </source>
</evidence>